<evidence type="ECO:0000313" key="1">
    <source>
        <dbReference type="EMBL" id="EFE09039.1"/>
    </source>
</evidence>
<name>D4BA28_9ENTR</name>
<comment type="caution">
    <text evidence="1">The sequence shown here is derived from an EMBL/GenBank/DDBJ whole genome shotgun (WGS) entry which is preliminary data.</text>
</comment>
<evidence type="ECO:0000313" key="2">
    <source>
        <dbReference type="Proteomes" id="UP000003880"/>
    </source>
</evidence>
<organism evidence="1 2">
    <name type="scientific">Citrobacter youngae ATCC 29220</name>
    <dbReference type="NCBI Taxonomy" id="500640"/>
    <lineage>
        <taxon>Bacteria</taxon>
        <taxon>Pseudomonadati</taxon>
        <taxon>Pseudomonadota</taxon>
        <taxon>Gammaproteobacteria</taxon>
        <taxon>Enterobacterales</taxon>
        <taxon>Enterobacteriaceae</taxon>
        <taxon>Citrobacter</taxon>
        <taxon>Citrobacter freundii complex</taxon>
    </lineage>
</organism>
<proteinExistence type="predicted"/>
<reference evidence="1 2" key="1">
    <citation type="submission" date="2010-02" db="EMBL/GenBank/DDBJ databases">
        <authorList>
            <person name="Weinstock G."/>
            <person name="Sodergren E."/>
            <person name="Clifton S."/>
            <person name="Fulton L."/>
            <person name="Fulton B."/>
            <person name="Courtney L."/>
            <person name="Fronick C."/>
            <person name="Harrison M."/>
            <person name="Strong C."/>
            <person name="Farmer C."/>
            <person name="Delahaunty K."/>
            <person name="Markovic C."/>
            <person name="Hall O."/>
            <person name="Minx P."/>
            <person name="Tomlinson C."/>
            <person name="Mitreva M."/>
            <person name="Nelson J."/>
            <person name="Hou S."/>
            <person name="Wollam A."/>
            <person name="Pepin K.H."/>
            <person name="Johnson M."/>
            <person name="Bhonagiri V."/>
            <person name="Zhang X."/>
            <person name="Suruliraj S."/>
            <person name="Warren W."/>
            <person name="Chinwalla A."/>
            <person name="Mardis E.R."/>
            <person name="Wilson R.K."/>
        </authorList>
    </citation>
    <scope>NUCLEOTIDE SEQUENCE [LARGE SCALE GENOMIC DNA]</scope>
    <source>
        <strain evidence="1 2">ATCC 29220</strain>
    </source>
</reference>
<accession>D4BA28</accession>
<gene>
    <name evidence="1" type="ORF">CIT292_07318</name>
</gene>
<sequence length="48" mass="5549">MEPYHSRQTYACWFVPSGVSPSVIAHQMEHEVQGFQTILNQNDSWQAL</sequence>
<dbReference type="HOGENOM" id="CLU_3151040_0_0_6"/>
<dbReference type="EMBL" id="ABWL02000006">
    <property type="protein sequence ID" value="EFE09039.1"/>
    <property type="molecule type" value="Genomic_DNA"/>
</dbReference>
<dbReference type="AlphaFoldDB" id="D4BA28"/>
<dbReference type="Proteomes" id="UP000003880">
    <property type="component" value="Unassembled WGS sequence"/>
</dbReference>
<protein>
    <submittedName>
        <fullName evidence="1">Uncharacterized protein</fullName>
    </submittedName>
</protein>